<name>A0A182W4A0_9DIPT</name>
<dbReference type="AlphaFoldDB" id="A0A182W4A0"/>
<keyword evidence="3" id="KW-1185">Reference proteome</keyword>
<protein>
    <submittedName>
        <fullName evidence="2">Uncharacterized protein</fullName>
    </submittedName>
</protein>
<dbReference type="EnsemblMetazoa" id="AMIN005163-RA">
    <property type="protein sequence ID" value="AMIN005163-PA"/>
    <property type="gene ID" value="AMIN005163"/>
</dbReference>
<evidence type="ECO:0000313" key="3">
    <source>
        <dbReference type="Proteomes" id="UP000075920"/>
    </source>
</evidence>
<dbReference type="VEuPathDB" id="VectorBase:AMIN005163"/>
<feature type="compositionally biased region" description="Polar residues" evidence="1">
    <location>
        <begin position="15"/>
        <end position="30"/>
    </location>
</feature>
<feature type="region of interest" description="Disordered" evidence="1">
    <location>
        <begin position="1"/>
        <end position="30"/>
    </location>
</feature>
<accession>A0A182W4A0</accession>
<reference evidence="2" key="2">
    <citation type="submission" date="2020-05" db="UniProtKB">
        <authorList>
            <consortium name="EnsemblMetazoa"/>
        </authorList>
    </citation>
    <scope>IDENTIFICATION</scope>
    <source>
        <strain evidence="2">MINIMUS1</strain>
    </source>
</reference>
<reference evidence="3" key="1">
    <citation type="submission" date="2013-03" db="EMBL/GenBank/DDBJ databases">
        <title>The Genome Sequence of Anopheles minimus MINIMUS1.</title>
        <authorList>
            <consortium name="The Broad Institute Genomics Platform"/>
            <person name="Neafsey D.E."/>
            <person name="Walton C."/>
            <person name="Walker B."/>
            <person name="Young S.K."/>
            <person name="Zeng Q."/>
            <person name="Gargeya S."/>
            <person name="Fitzgerald M."/>
            <person name="Haas B."/>
            <person name="Abouelleil A."/>
            <person name="Allen A.W."/>
            <person name="Alvarado L."/>
            <person name="Arachchi H.M."/>
            <person name="Berlin A.M."/>
            <person name="Chapman S.B."/>
            <person name="Gainer-Dewar J."/>
            <person name="Goldberg J."/>
            <person name="Griggs A."/>
            <person name="Gujja S."/>
            <person name="Hansen M."/>
            <person name="Howarth C."/>
            <person name="Imamovic A."/>
            <person name="Ireland A."/>
            <person name="Larimer J."/>
            <person name="McCowan C."/>
            <person name="Murphy C."/>
            <person name="Pearson M."/>
            <person name="Poon T.W."/>
            <person name="Priest M."/>
            <person name="Roberts A."/>
            <person name="Saif S."/>
            <person name="Shea T."/>
            <person name="Sisk P."/>
            <person name="Sykes S."/>
            <person name="Wortman J."/>
            <person name="Nusbaum C."/>
            <person name="Birren B."/>
        </authorList>
    </citation>
    <scope>NUCLEOTIDE SEQUENCE [LARGE SCALE GENOMIC DNA]</scope>
    <source>
        <strain evidence="3">MINIMUS1</strain>
    </source>
</reference>
<sequence length="101" mass="10987">MAISHPSESPEAGCSTISHPSESPEAGSSTIVSDVSFHSVYGTDSMVNFYQPYSSSYDGSVSATDSDCDARSYDVDITREQLKQFLVPANYYSDDSDDYDD</sequence>
<evidence type="ECO:0000256" key="1">
    <source>
        <dbReference type="SAM" id="MobiDB-lite"/>
    </source>
</evidence>
<dbReference type="Proteomes" id="UP000075920">
    <property type="component" value="Unassembled WGS sequence"/>
</dbReference>
<evidence type="ECO:0000313" key="2">
    <source>
        <dbReference type="EnsemblMetazoa" id="AMIN005163-PA"/>
    </source>
</evidence>
<organism evidence="2 3">
    <name type="scientific">Anopheles minimus</name>
    <dbReference type="NCBI Taxonomy" id="112268"/>
    <lineage>
        <taxon>Eukaryota</taxon>
        <taxon>Metazoa</taxon>
        <taxon>Ecdysozoa</taxon>
        <taxon>Arthropoda</taxon>
        <taxon>Hexapoda</taxon>
        <taxon>Insecta</taxon>
        <taxon>Pterygota</taxon>
        <taxon>Neoptera</taxon>
        <taxon>Endopterygota</taxon>
        <taxon>Diptera</taxon>
        <taxon>Nematocera</taxon>
        <taxon>Culicoidea</taxon>
        <taxon>Culicidae</taxon>
        <taxon>Anophelinae</taxon>
        <taxon>Anopheles</taxon>
    </lineage>
</organism>
<proteinExistence type="predicted"/>